<gene>
    <name evidence="2" type="ORF">GCM10022291_05230</name>
</gene>
<reference evidence="3" key="1">
    <citation type="journal article" date="2019" name="Int. J. Syst. Evol. Microbiol.">
        <title>The Global Catalogue of Microorganisms (GCM) 10K type strain sequencing project: providing services to taxonomists for standard genome sequencing and annotation.</title>
        <authorList>
            <consortium name="The Broad Institute Genomics Platform"/>
            <consortium name="The Broad Institute Genome Sequencing Center for Infectious Disease"/>
            <person name="Wu L."/>
            <person name="Ma J."/>
        </authorList>
    </citation>
    <scope>NUCLEOTIDE SEQUENCE [LARGE SCALE GENOMIC DNA]</scope>
    <source>
        <strain evidence="3">JCM 17630</strain>
    </source>
</reference>
<keyword evidence="1" id="KW-0472">Membrane</keyword>
<feature type="transmembrane region" description="Helical" evidence="1">
    <location>
        <begin position="37"/>
        <end position="57"/>
    </location>
</feature>
<evidence type="ECO:0000256" key="1">
    <source>
        <dbReference type="SAM" id="Phobius"/>
    </source>
</evidence>
<sequence>MYLNEAFAINYFCKINYLYGLNIIFNLQITNKIKKEIAFCYNNNSNLFIFMLLIGYFTY</sequence>
<feature type="transmembrane region" description="Helical" evidence="1">
    <location>
        <begin position="6"/>
        <end position="25"/>
    </location>
</feature>
<dbReference type="Proteomes" id="UP001501496">
    <property type="component" value="Unassembled WGS sequence"/>
</dbReference>
<proteinExistence type="predicted"/>
<organism evidence="2 3">
    <name type="scientific">Postechiella marina</name>
    <dbReference type="NCBI Taxonomy" id="943941"/>
    <lineage>
        <taxon>Bacteria</taxon>
        <taxon>Pseudomonadati</taxon>
        <taxon>Bacteroidota</taxon>
        <taxon>Flavobacteriia</taxon>
        <taxon>Flavobacteriales</taxon>
        <taxon>Flavobacteriaceae</taxon>
        <taxon>Postechiella</taxon>
    </lineage>
</organism>
<keyword evidence="1" id="KW-1133">Transmembrane helix</keyword>
<evidence type="ECO:0000313" key="3">
    <source>
        <dbReference type="Proteomes" id="UP001501496"/>
    </source>
</evidence>
<keyword evidence="1" id="KW-0812">Transmembrane</keyword>
<accession>A0ABP8C288</accession>
<comment type="caution">
    <text evidence="2">The sequence shown here is derived from an EMBL/GenBank/DDBJ whole genome shotgun (WGS) entry which is preliminary data.</text>
</comment>
<keyword evidence="3" id="KW-1185">Reference proteome</keyword>
<name>A0ABP8C288_9FLAO</name>
<evidence type="ECO:0000313" key="2">
    <source>
        <dbReference type="EMBL" id="GAA4231864.1"/>
    </source>
</evidence>
<dbReference type="EMBL" id="BAABCA010000001">
    <property type="protein sequence ID" value="GAA4231864.1"/>
    <property type="molecule type" value="Genomic_DNA"/>
</dbReference>
<protein>
    <submittedName>
        <fullName evidence="2">Uncharacterized protein</fullName>
    </submittedName>
</protein>